<dbReference type="PROSITE" id="PS51187">
    <property type="entry name" value="AUTOINDUCER_SYNTH_2"/>
    <property type="match status" value="1"/>
</dbReference>
<keyword evidence="3 6" id="KW-0949">S-adenosyl-L-methionine</keyword>
<dbReference type="Gene3D" id="3.40.630.30">
    <property type="match status" value="1"/>
</dbReference>
<keyword evidence="2 6" id="KW-0808">Transferase</keyword>
<dbReference type="GO" id="GO:0009372">
    <property type="term" value="P:quorum sensing"/>
    <property type="evidence" value="ECO:0007669"/>
    <property type="project" value="UniProtKB-UniRule"/>
</dbReference>
<dbReference type="InterPro" id="IPR016181">
    <property type="entry name" value="Acyl_CoA_acyltransferase"/>
</dbReference>
<dbReference type="STRING" id="525640.SAMN04487971_12327"/>
<comment type="similarity">
    <text evidence="5 6">Belongs to the autoinducer synthase family.</text>
</comment>
<reference evidence="8" key="1">
    <citation type="submission" date="2016-10" db="EMBL/GenBank/DDBJ databases">
        <authorList>
            <person name="Varghese N."/>
            <person name="Submissions S."/>
        </authorList>
    </citation>
    <scope>NUCLEOTIDE SEQUENCE [LARGE SCALE GENOMIC DNA]</scope>
    <source>
        <strain evidence="8">CGMCC 1.7655</strain>
    </source>
</reference>
<evidence type="ECO:0000256" key="3">
    <source>
        <dbReference type="ARBA" id="ARBA00022691"/>
    </source>
</evidence>
<dbReference type="GO" id="GO:0061579">
    <property type="term" value="F:N-acyl homoserine lactone synthase activity"/>
    <property type="evidence" value="ECO:0007669"/>
    <property type="project" value="UniProtKB-UniRule"/>
</dbReference>
<evidence type="ECO:0000256" key="6">
    <source>
        <dbReference type="RuleBase" id="RU361135"/>
    </source>
</evidence>
<evidence type="ECO:0000256" key="5">
    <source>
        <dbReference type="PROSITE-ProRule" id="PRU00533"/>
    </source>
</evidence>
<evidence type="ECO:0000313" key="7">
    <source>
        <dbReference type="EMBL" id="SDL77255.1"/>
    </source>
</evidence>
<dbReference type="InterPro" id="IPR001690">
    <property type="entry name" value="Autoind_synthase"/>
</dbReference>
<dbReference type="AlphaFoldDB" id="A0A1G9MUE5"/>
<dbReference type="SUPFAM" id="SSF55729">
    <property type="entry name" value="Acyl-CoA N-acyltransferases (Nat)"/>
    <property type="match status" value="1"/>
</dbReference>
<evidence type="ECO:0000256" key="2">
    <source>
        <dbReference type="ARBA" id="ARBA00022679"/>
    </source>
</evidence>
<name>A0A1G9MUE5_9RHOB</name>
<evidence type="ECO:0000256" key="4">
    <source>
        <dbReference type="ARBA" id="ARBA00022929"/>
    </source>
</evidence>
<dbReference type="PRINTS" id="PR01549">
    <property type="entry name" value="AUTOINDCRSYN"/>
</dbReference>
<accession>A0A1G9MUE5</accession>
<keyword evidence="8" id="KW-1185">Reference proteome</keyword>
<keyword evidence="1 5" id="KW-0673">Quorum sensing</keyword>
<gene>
    <name evidence="7" type="ORF">SAMN04487971_12327</name>
</gene>
<sequence>MKLQDMKVSVLKLPTAVSEWDLVSKFLHYRKEVFVDRKEWALNVAEGSEFEQYDTFETVYVIAHVQREVIGGARLKRTDTTWGTGKIVYSYMIRDACLGLLPGMPKDLCYDEPPVDPDAWELTRFAAQAPGVANAILRRVNEYLFEEGATRCLALGSPAFMRMAQRAGWPVSRLGPLSGNHDGRFLAFECPVVDPAHVAAQELRLRQQPDREMIDSLR</sequence>
<proteinExistence type="inferred from homology"/>
<dbReference type="GO" id="GO:0007165">
    <property type="term" value="P:signal transduction"/>
    <property type="evidence" value="ECO:0007669"/>
    <property type="project" value="TreeGrafter"/>
</dbReference>
<organism evidence="7 8">
    <name type="scientific">Paracoccus chinensis</name>
    <dbReference type="NCBI Taxonomy" id="525640"/>
    <lineage>
        <taxon>Bacteria</taxon>
        <taxon>Pseudomonadati</taxon>
        <taxon>Pseudomonadota</taxon>
        <taxon>Alphaproteobacteria</taxon>
        <taxon>Rhodobacterales</taxon>
        <taxon>Paracoccaceae</taxon>
        <taxon>Paracoccus</taxon>
    </lineage>
</organism>
<evidence type="ECO:0000313" key="8">
    <source>
        <dbReference type="Proteomes" id="UP000199555"/>
    </source>
</evidence>
<protein>
    <recommendedName>
        <fullName evidence="6">Acyl-homoserine-lactone synthase</fullName>
        <ecNumber evidence="6">2.3.1.184</ecNumber>
    </recommendedName>
    <alternativeName>
        <fullName evidence="6">Autoinducer synthesis protein</fullName>
    </alternativeName>
</protein>
<dbReference type="Pfam" id="PF00765">
    <property type="entry name" value="Autoind_synth"/>
    <property type="match status" value="1"/>
</dbReference>
<dbReference type="RefSeq" id="WP_175558912.1">
    <property type="nucleotide sequence ID" value="NZ_FNGE01000023.1"/>
</dbReference>
<dbReference type="Proteomes" id="UP000199555">
    <property type="component" value="Unassembled WGS sequence"/>
</dbReference>
<keyword evidence="4 5" id="KW-0071">Autoinducer synthesis</keyword>
<evidence type="ECO:0000256" key="1">
    <source>
        <dbReference type="ARBA" id="ARBA00022654"/>
    </source>
</evidence>
<dbReference type="EC" id="2.3.1.184" evidence="6"/>
<dbReference type="PANTHER" id="PTHR39322:SF1">
    <property type="entry name" value="ISOVALERYL-HOMOSERINE LACTONE SYNTHASE"/>
    <property type="match status" value="1"/>
</dbReference>
<comment type="catalytic activity">
    <reaction evidence="6">
        <text>a fatty acyl-[ACP] + S-adenosyl-L-methionine = an N-acyl-L-homoserine lactone + S-methyl-5'-thioadenosine + holo-[ACP] + H(+)</text>
        <dbReference type="Rhea" id="RHEA:10096"/>
        <dbReference type="Rhea" id="RHEA-COMP:9685"/>
        <dbReference type="Rhea" id="RHEA-COMP:14125"/>
        <dbReference type="ChEBI" id="CHEBI:15378"/>
        <dbReference type="ChEBI" id="CHEBI:17509"/>
        <dbReference type="ChEBI" id="CHEBI:55474"/>
        <dbReference type="ChEBI" id="CHEBI:59789"/>
        <dbReference type="ChEBI" id="CHEBI:64479"/>
        <dbReference type="ChEBI" id="CHEBI:138651"/>
        <dbReference type="EC" id="2.3.1.184"/>
    </reaction>
</comment>
<dbReference type="PANTHER" id="PTHR39322">
    <property type="entry name" value="ACYL-HOMOSERINE-LACTONE SYNTHASE"/>
    <property type="match status" value="1"/>
</dbReference>
<dbReference type="EMBL" id="FNGE01000023">
    <property type="protein sequence ID" value="SDL77255.1"/>
    <property type="molecule type" value="Genomic_DNA"/>
</dbReference>